<accession>A0A833SFA3</accession>
<dbReference type="EMBL" id="WSZM01001325">
    <property type="protein sequence ID" value="KAF4027718.1"/>
    <property type="molecule type" value="Genomic_DNA"/>
</dbReference>
<feature type="transmembrane region" description="Helical" evidence="1">
    <location>
        <begin position="58"/>
        <end position="78"/>
    </location>
</feature>
<dbReference type="Pfam" id="PF03083">
    <property type="entry name" value="MtN3_slv"/>
    <property type="match status" value="1"/>
</dbReference>
<proteinExistence type="predicted"/>
<feature type="transmembrane region" description="Helical" evidence="1">
    <location>
        <begin position="16"/>
        <end position="37"/>
    </location>
</feature>
<keyword evidence="1" id="KW-1133">Transmembrane helix</keyword>
<dbReference type="Gene3D" id="1.20.1280.290">
    <property type="match status" value="1"/>
</dbReference>
<evidence type="ECO:0000313" key="2">
    <source>
        <dbReference type="EMBL" id="KAF4027718.1"/>
    </source>
</evidence>
<dbReference type="AlphaFoldDB" id="A0A833SFA3"/>
<reference evidence="2" key="1">
    <citation type="submission" date="2020-04" db="EMBL/GenBank/DDBJ databases">
        <title>Hybrid Assembly of Korean Phytophthora infestans isolates.</title>
        <authorList>
            <person name="Prokchorchik M."/>
            <person name="Lee Y."/>
            <person name="Seo J."/>
            <person name="Cho J.-H."/>
            <person name="Park Y.-E."/>
            <person name="Jang D.-C."/>
            <person name="Im J.-S."/>
            <person name="Choi J.-G."/>
            <person name="Park H.-J."/>
            <person name="Lee G.-B."/>
            <person name="Lee Y.-G."/>
            <person name="Hong S.-Y."/>
            <person name="Cho K."/>
            <person name="Sohn K.H."/>
        </authorList>
    </citation>
    <scope>NUCLEOTIDE SEQUENCE</scope>
    <source>
        <strain evidence="2">KR_1_A1</strain>
    </source>
</reference>
<dbReference type="InterPro" id="IPR004316">
    <property type="entry name" value="SWEET_rpt"/>
</dbReference>
<protein>
    <submittedName>
        <fullName evidence="2">Sugar efflux transporter for intercellular exchange</fullName>
    </submittedName>
</protein>
<keyword evidence="1" id="KW-0472">Membrane</keyword>
<evidence type="ECO:0000256" key="1">
    <source>
        <dbReference type="SAM" id="Phobius"/>
    </source>
</evidence>
<evidence type="ECO:0000313" key="3">
    <source>
        <dbReference type="Proteomes" id="UP000602510"/>
    </source>
</evidence>
<dbReference type="Proteomes" id="UP000602510">
    <property type="component" value="Unassembled WGS sequence"/>
</dbReference>
<dbReference type="GO" id="GO:0016020">
    <property type="term" value="C:membrane"/>
    <property type="evidence" value="ECO:0007669"/>
    <property type="project" value="InterPro"/>
</dbReference>
<organism evidence="2 3">
    <name type="scientific">Phytophthora infestans</name>
    <name type="common">Potato late blight agent</name>
    <name type="synonym">Botrytis infestans</name>
    <dbReference type="NCBI Taxonomy" id="4787"/>
    <lineage>
        <taxon>Eukaryota</taxon>
        <taxon>Sar</taxon>
        <taxon>Stramenopiles</taxon>
        <taxon>Oomycota</taxon>
        <taxon>Peronosporomycetes</taxon>
        <taxon>Peronosporales</taxon>
        <taxon>Peronosporaceae</taxon>
        <taxon>Phytophthora</taxon>
    </lineage>
</organism>
<keyword evidence="1" id="KW-0812">Transmembrane</keyword>
<gene>
    <name evidence="2" type="ORF">GN244_ATG20655</name>
</gene>
<comment type="caution">
    <text evidence="2">The sequence shown here is derived from an EMBL/GenBank/DDBJ whole genome shotgun (WGS) entry which is preliminary data.</text>
</comment>
<sequence length="137" mass="15289">MALAILPEVTPPLKDMSVHATAVIVAKVMTFLSTLMMRVSLLPDFRRMHKNRRTGDMSVMPCLLLFVNSYAVMFYAIAIDDMEYQVVTPSRSHVSPRDSHQALTKDLCCFTKARCLFTSKSAPTTSLSQAFQVASHC</sequence>
<name>A0A833SFA3_PHYIN</name>
<keyword evidence="3" id="KW-1185">Reference proteome</keyword>